<dbReference type="SUPFAM" id="SSF50129">
    <property type="entry name" value="GroES-like"/>
    <property type="match status" value="1"/>
</dbReference>
<evidence type="ECO:0000313" key="3">
    <source>
        <dbReference type="EMBL" id="ERN00341.1"/>
    </source>
</evidence>
<dbReference type="InterPro" id="IPR045010">
    <property type="entry name" value="MDR_fam"/>
</dbReference>
<dbReference type="OMA" id="YPIKNIH"/>
<dbReference type="FunFam" id="3.40.50.720:FF:000121">
    <property type="entry name" value="Prostaglandin reductase 2"/>
    <property type="match status" value="1"/>
</dbReference>
<dbReference type="Gene3D" id="3.90.180.10">
    <property type="entry name" value="Medium-chain alcohol dehydrogenases, catalytic domain"/>
    <property type="match status" value="1"/>
</dbReference>
<dbReference type="Proteomes" id="UP000017836">
    <property type="component" value="Unassembled WGS sequence"/>
</dbReference>
<dbReference type="InterPro" id="IPR013149">
    <property type="entry name" value="ADH-like_C"/>
</dbReference>
<dbReference type="eggNOG" id="KOG1196">
    <property type="taxonomic scope" value="Eukaryota"/>
</dbReference>
<dbReference type="SMART" id="SM00829">
    <property type="entry name" value="PKS_ER"/>
    <property type="match status" value="1"/>
</dbReference>
<dbReference type="AlphaFoldDB" id="W1NYG3"/>
<dbReference type="InterPro" id="IPR011032">
    <property type="entry name" value="GroES-like_sf"/>
</dbReference>
<feature type="domain" description="Enoyl reductase (ER)" evidence="2">
    <location>
        <begin position="19"/>
        <end position="342"/>
    </location>
</feature>
<dbReference type="InterPro" id="IPR041694">
    <property type="entry name" value="ADH_N_2"/>
</dbReference>
<protein>
    <recommendedName>
        <fullName evidence="2">Enoyl reductase (ER) domain-containing protein</fullName>
    </recommendedName>
</protein>
<evidence type="ECO:0000259" key="2">
    <source>
        <dbReference type="SMART" id="SM00829"/>
    </source>
</evidence>
<dbReference type="KEGG" id="atr:18428389"/>
<name>W1NYG3_AMBTC</name>
<dbReference type="Gene3D" id="3.40.50.720">
    <property type="entry name" value="NAD(P)-binding Rossmann-like Domain"/>
    <property type="match status" value="1"/>
</dbReference>
<dbReference type="OrthoDB" id="809632at2759"/>
<reference evidence="4" key="1">
    <citation type="journal article" date="2013" name="Science">
        <title>The Amborella genome and the evolution of flowering plants.</title>
        <authorList>
            <consortium name="Amborella Genome Project"/>
        </authorList>
    </citation>
    <scope>NUCLEOTIDE SEQUENCE [LARGE SCALE GENOMIC DNA]</scope>
</reference>
<gene>
    <name evidence="3" type="ORF">AMTR_s00104p00050900</name>
</gene>
<dbReference type="SUPFAM" id="SSF51735">
    <property type="entry name" value="NAD(P)-binding Rossmann-fold domains"/>
    <property type="match status" value="1"/>
</dbReference>
<evidence type="ECO:0000256" key="1">
    <source>
        <dbReference type="ARBA" id="ARBA00023002"/>
    </source>
</evidence>
<dbReference type="PANTHER" id="PTHR43205">
    <property type="entry name" value="PROSTAGLANDIN REDUCTASE"/>
    <property type="match status" value="1"/>
</dbReference>
<dbReference type="GO" id="GO:0016628">
    <property type="term" value="F:oxidoreductase activity, acting on the CH-CH group of donors, NAD or NADP as acceptor"/>
    <property type="evidence" value="ECO:0007669"/>
    <property type="project" value="InterPro"/>
</dbReference>
<dbReference type="EMBL" id="KI394907">
    <property type="protein sequence ID" value="ERN00341.1"/>
    <property type="molecule type" value="Genomic_DNA"/>
</dbReference>
<dbReference type="Gramene" id="ERN00341">
    <property type="protein sequence ID" value="ERN00341"/>
    <property type="gene ID" value="AMTR_s00104p00050900"/>
</dbReference>
<organism evidence="3 4">
    <name type="scientific">Amborella trichopoda</name>
    <dbReference type="NCBI Taxonomy" id="13333"/>
    <lineage>
        <taxon>Eukaryota</taxon>
        <taxon>Viridiplantae</taxon>
        <taxon>Streptophyta</taxon>
        <taxon>Embryophyta</taxon>
        <taxon>Tracheophyta</taxon>
        <taxon>Spermatophyta</taxon>
        <taxon>Magnoliopsida</taxon>
        <taxon>Amborellales</taxon>
        <taxon>Amborellaceae</taxon>
        <taxon>Amborella</taxon>
    </lineage>
</organism>
<dbReference type="Pfam" id="PF16884">
    <property type="entry name" value="ADH_N_2"/>
    <property type="match status" value="1"/>
</dbReference>
<accession>W1NYG3</accession>
<proteinExistence type="predicted"/>
<dbReference type="InterPro" id="IPR036291">
    <property type="entry name" value="NAD(P)-bd_dom_sf"/>
</dbReference>
<keyword evidence="4" id="KW-1185">Reference proteome</keyword>
<keyword evidence="1" id="KW-0560">Oxidoreductase</keyword>
<sequence length="347" mass="37859">MEVHNRYVSLKNHINEAPSESDLEIKTTTLSLEPKEGSGDVIVKNLYLSIDPYQVNRMKFYSSSQETSSFSQRLPLGQAIDANGVGEVVASDNAGYKKGDLVAALIGWEEYTNIHGGGGVFRKIESTEFPLSYHVGVLGLSGFTAYAGFQYVCKPKKGDKVFVSTASGSVGSMVGQYAKLAGCYTVGCAGSKKKVDLLKDKLGFDEAFNYRDEPDLKATVKRYFPDGIDIYFDNVGGEMLEAAVANMNVFGRIGVCGAISEYTDSTKRAAPDTLAIIYKRITIQGFLAADYLQSYSEFIKDTSNYLRQGEIHVLEDISLGLESLPSAFVGLFRGDNVGKKIVQVIHD</sequence>
<dbReference type="HOGENOM" id="CLU_026673_29_1_1"/>
<evidence type="ECO:0000313" key="4">
    <source>
        <dbReference type="Proteomes" id="UP000017836"/>
    </source>
</evidence>
<dbReference type="Pfam" id="PF00107">
    <property type="entry name" value="ADH_zinc_N"/>
    <property type="match status" value="1"/>
</dbReference>
<dbReference type="PANTHER" id="PTHR43205:SF12">
    <property type="entry name" value="OS06G0602900 PROTEIN"/>
    <property type="match status" value="1"/>
</dbReference>
<dbReference type="InterPro" id="IPR020843">
    <property type="entry name" value="ER"/>
</dbReference>